<name>A0A1D1V4Z8_RAMVA</name>
<dbReference type="InterPro" id="IPR001487">
    <property type="entry name" value="Bromodomain"/>
</dbReference>
<dbReference type="Pfam" id="PF07529">
    <property type="entry name" value="HSA"/>
    <property type="match status" value="1"/>
</dbReference>
<evidence type="ECO:0000259" key="16">
    <source>
        <dbReference type="PROSITE" id="PS51192"/>
    </source>
</evidence>
<dbReference type="Pfam" id="PF08880">
    <property type="entry name" value="QLQ"/>
    <property type="match status" value="1"/>
</dbReference>
<evidence type="ECO:0000256" key="14">
    <source>
        <dbReference type="SAM" id="MobiDB-lite"/>
    </source>
</evidence>
<dbReference type="Pfam" id="PF00271">
    <property type="entry name" value="Helicase_C"/>
    <property type="match status" value="1"/>
</dbReference>
<evidence type="ECO:0000256" key="6">
    <source>
        <dbReference type="ARBA" id="ARBA00022853"/>
    </source>
</evidence>
<comment type="caution">
    <text evidence="20">The sequence shown here is derived from an EMBL/GenBank/DDBJ whole genome shotgun (WGS) entry which is preliminary data.</text>
</comment>
<keyword evidence="10" id="KW-0804">Transcription</keyword>
<feature type="region of interest" description="Disordered" evidence="14">
    <location>
        <begin position="414"/>
        <end position="460"/>
    </location>
</feature>
<dbReference type="InterPro" id="IPR038718">
    <property type="entry name" value="SNF2-like_sf"/>
</dbReference>
<evidence type="ECO:0000313" key="21">
    <source>
        <dbReference type="Proteomes" id="UP000186922"/>
    </source>
</evidence>
<evidence type="ECO:0000256" key="10">
    <source>
        <dbReference type="ARBA" id="ARBA00023163"/>
    </source>
</evidence>
<keyword evidence="6" id="KW-0156">Chromatin regulator</keyword>
<evidence type="ECO:0000259" key="15">
    <source>
        <dbReference type="PROSITE" id="PS50014"/>
    </source>
</evidence>
<sequence>MEDATPAVGSHPSVEQMNVDEDGRSTDANILQHTLSAIAQMEQRGMRDDLRYLQLLNIAKQLRLRSEMVPLTSKLLENGHTDGNFHQNGMAPELTNLDETDSVNHYDALEASREALTSDQVGRLRAQILAYKNLARREPLPEALHYSVLYSKPLQPRSHDGVNGMEPGDKKDSLGSFHPSFLAQMHQSSQSSRPSPIKVSPVDPAVIAQEREHLIEVRIASRIQDLEHDIPGNLPEDQRIKALIEYKALRMLAFQRLLRKEVIDMHKKDTTLQTAVNPALYKRPTKKVGLRDLRTTEKYEKEKKVEQEKKSRQRHQEFLAAVIAHVKDFREFHKNSQARVVKLNKAVITYYANTEREQKKEQERLERERLRRLMAEDEEGYRKLVDQKKDRRLAYLLKQTDEYVESLTDMVRQHKTSVRRAMQQEQRNRRAAQRAKIAEKQTQNELETDETSQDSQSSEQAIHVIEVATGKVYKGDDAPKAGQLDAWLEAHPGYEVAPRDDSDVEEESEQNANDGKTGETAKVPEEEEEVTKVIQQAKQEDDEYTTNQLNAMANQNYYSMAHSVREEINVQPTILTGGSLKEYQIKGLEWLVSLYNNSLNGILADEMGLGKTIQTISLITYLIEFKNNPGPYLIIVPLSTLSNWLLEFRKWAPTVVTIPYKGQPAVRKGYQNQIKLGKLNVLLTTYEYVIKDKSVLSKVHWKYMIIDEGHRMKNHHCKLTQILNTYYISPHRLLLTGTPLQNKLPELWALLNFLLPSIFKSVTTFEQWFNAPFATTGEKVELNEEETILIIRRLHKVLRPFLLRRLKKEVESQLPDKVEYLIKCDMSALQRIIYRHMQQRGVILTDGSESNKKGKGGAKTLMNTIVQLRKICNHPFMFDQIESAMAEHMGLPSDTIITGPTIFRAAGKFEMLEKILPKLHATGHRVLIFCQMTQLMTIMEDYFNWRQYRYLRLDGTTKADDRGQLLAEFNAKDSEIFIFMLSTRAGGLGLNLQTADTVIIFDSDWNPHQDMQAQDRAHRIGQKNEVRVLRLMTINSVEEKILAAAKYKLNMDEKVIQAGMFDQKSTLNERQQFLQAILTQDNDEEEEAAVPDDETINQFLARSEEEFEIFQKMDIQRVQELHNLKVGHLPQLMGENELPSFLLKNDAEIEKLTADPDDDKEFGRGSRSHRDVDYSDGMTEKQWLKMVDEGDVDGLEEAKTSRKRKARSVMGVDGQVEPQEDGEAMQPSTSSGKKARKAEKQPKKPAGPAEVLQDIQKIYDVLISYEDMEGRLIAGAFIELPTRKELPEYYKIIRRPLDFNRLEKYIKDKKYQSMHDFEKDVMLMCKNAQTFNQDGSQIFEDSRVIAELFKEAKRQLDAGENDIFVEPGSIVLPPTVAQA</sequence>
<comment type="subcellular location">
    <subcellularLocation>
        <location evidence="1">Nucleus</location>
    </subcellularLocation>
</comment>
<dbReference type="EMBL" id="BDGG01000003">
    <property type="protein sequence ID" value="GAU95990.1"/>
    <property type="molecule type" value="Genomic_DNA"/>
</dbReference>
<dbReference type="Proteomes" id="UP000186922">
    <property type="component" value="Unassembled WGS sequence"/>
</dbReference>
<dbReference type="PANTHER" id="PTHR10799">
    <property type="entry name" value="SNF2/RAD54 HELICASE FAMILY"/>
    <property type="match status" value="1"/>
</dbReference>
<dbReference type="PRINTS" id="PR00503">
    <property type="entry name" value="BROMODOMAIN"/>
</dbReference>
<feature type="domain" description="HSA" evidence="18">
    <location>
        <begin position="303"/>
        <end position="375"/>
    </location>
</feature>
<dbReference type="GO" id="GO:0006355">
    <property type="term" value="P:regulation of DNA-templated transcription"/>
    <property type="evidence" value="ECO:0007669"/>
    <property type="project" value="InterPro"/>
</dbReference>
<dbReference type="Gene3D" id="3.40.50.300">
    <property type="entry name" value="P-loop containing nucleotide triphosphate hydrolases"/>
    <property type="match status" value="1"/>
</dbReference>
<evidence type="ECO:0000256" key="7">
    <source>
        <dbReference type="ARBA" id="ARBA00023015"/>
    </source>
</evidence>
<dbReference type="CDD" id="cd18793">
    <property type="entry name" value="SF2_C_SNF"/>
    <property type="match status" value="1"/>
</dbReference>
<keyword evidence="5" id="KW-0067">ATP-binding</keyword>
<dbReference type="FunFam" id="3.40.50.10810:FF:000008">
    <property type="entry name" value="Chromatin structure-remodeling complex subunit snf21"/>
    <property type="match status" value="1"/>
</dbReference>
<dbReference type="GO" id="GO:0006325">
    <property type="term" value="P:chromatin organization"/>
    <property type="evidence" value="ECO:0007669"/>
    <property type="project" value="UniProtKB-KW"/>
</dbReference>
<dbReference type="PROSITE" id="PS51666">
    <property type="entry name" value="QLQ"/>
    <property type="match status" value="1"/>
</dbReference>
<evidence type="ECO:0000256" key="12">
    <source>
        <dbReference type="PROSITE-ProRule" id="PRU00035"/>
    </source>
</evidence>
<feature type="region of interest" description="Disordered" evidence="14">
    <location>
        <begin position="496"/>
        <end position="528"/>
    </location>
</feature>
<dbReference type="FunFam" id="1.20.5.170:FF:000008">
    <property type="entry name" value="probable global transcription activator SNF2L2 isoform X1"/>
    <property type="match status" value="1"/>
</dbReference>
<dbReference type="GO" id="GO:0004386">
    <property type="term" value="F:helicase activity"/>
    <property type="evidence" value="ECO:0007669"/>
    <property type="project" value="UniProtKB-KW"/>
</dbReference>
<dbReference type="CDD" id="cd17996">
    <property type="entry name" value="DEXHc_SMARCA2_SMARCA4"/>
    <property type="match status" value="1"/>
</dbReference>
<dbReference type="Pfam" id="PF00176">
    <property type="entry name" value="SNF2-rel_dom"/>
    <property type="match status" value="1"/>
</dbReference>
<evidence type="ECO:0000256" key="1">
    <source>
        <dbReference type="ARBA" id="ARBA00004123"/>
    </source>
</evidence>
<dbReference type="InterPro" id="IPR014978">
    <property type="entry name" value="Gln-Leu-Gln_QLQ"/>
</dbReference>
<proteinExistence type="predicted"/>
<dbReference type="Pfam" id="PF07533">
    <property type="entry name" value="BRK"/>
    <property type="match status" value="1"/>
</dbReference>
<dbReference type="PROSITE" id="PS51204">
    <property type="entry name" value="HSA"/>
    <property type="match status" value="1"/>
</dbReference>
<feature type="domain" description="Helicase ATP-binding" evidence="16">
    <location>
        <begin position="592"/>
        <end position="757"/>
    </location>
</feature>
<dbReference type="Gene3D" id="3.40.5.120">
    <property type="match status" value="1"/>
</dbReference>
<dbReference type="GO" id="GO:0016787">
    <property type="term" value="F:hydrolase activity"/>
    <property type="evidence" value="ECO:0007669"/>
    <property type="project" value="UniProtKB-KW"/>
</dbReference>
<evidence type="ECO:0000256" key="5">
    <source>
        <dbReference type="ARBA" id="ARBA00022840"/>
    </source>
</evidence>
<dbReference type="SMART" id="SM01314">
    <property type="entry name" value="SnAC"/>
    <property type="match status" value="1"/>
</dbReference>
<dbReference type="PROSITE" id="PS51194">
    <property type="entry name" value="HELICASE_CTER"/>
    <property type="match status" value="1"/>
</dbReference>
<feature type="coiled-coil region" evidence="13">
    <location>
        <begin position="351"/>
        <end position="380"/>
    </location>
</feature>
<evidence type="ECO:0000256" key="8">
    <source>
        <dbReference type="ARBA" id="ARBA00023117"/>
    </source>
</evidence>
<dbReference type="OrthoDB" id="6017at2759"/>
<evidence type="ECO:0000259" key="19">
    <source>
        <dbReference type="PROSITE" id="PS51666"/>
    </source>
</evidence>
<dbReference type="InterPro" id="IPR036427">
    <property type="entry name" value="Bromodomain-like_sf"/>
</dbReference>
<dbReference type="Gene3D" id="1.20.5.170">
    <property type="match status" value="1"/>
</dbReference>
<dbReference type="SMART" id="SM00592">
    <property type="entry name" value="BRK"/>
    <property type="match status" value="1"/>
</dbReference>
<dbReference type="GO" id="GO:0005524">
    <property type="term" value="F:ATP binding"/>
    <property type="evidence" value="ECO:0007669"/>
    <property type="project" value="UniProtKB-KW"/>
</dbReference>
<feature type="domain" description="Helicase C-terminal" evidence="17">
    <location>
        <begin position="911"/>
        <end position="1075"/>
    </location>
</feature>
<feature type="domain" description="Bromo" evidence="15">
    <location>
        <begin position="1269"/>
        <end position="1339"/>
    </location>
</feature>
<feature type="region of interest" description="Disordered" evidence="14">
    <location>
        <begin position="157"/>
        <end position="177"/>
    </location>
</feature>
<evidence type="ECO:0000259" key="17">
    <source>
        <dbReference type="PROSITE" id="PS51194"/>
    </source>
</evidence>
<dbReference type="InterPro" id="IPR037259">
    <property type="entry name" value="BRK_sf"/>
</dbReference>
<evidence type="ECO:0000256" key="11">
    <source>
        <dbReference type="ARBA" id="ARBA00023242"/>
    </source>
</evidence>
<reference evidence="20 21" key="1">
    <citation type="journal article" date="2016" name="Nat. Commun.">
        <title>Extremotolerant tardigrade genome and improved radiotolerance of human cultured cells by tardigrade-unique protein.</title>
        <authorList>
            <person name="Hashimoto T."/>
            <person name="Horikawa D.D."/>
            <person name="Saito Y."/>
            <person name="Kuwahara H."/>
            <person name="Kozuka-Hata H."/>
            <person name="Shin-I T."/>
            <person name="Minakuchi Y."/>
            <person name="Ohishi K."/>
            <person name="Motoyama A."/>
            <person name="Aizu T."/>
            <person name="Enomoto A."/>
            <person name="Kondo K."/>
            <person name="Tanaka S."/>
            <person name="Hara Y."/>
            <person name="Koshikawa S."/>
            <person name="Sagara H."/>
            <person name="Miura T."/>
            <person name="Yokobori S."/>
            <person name="Miyagawa K."/>
            <person name="Suzuki Y."/>
            <person name="Kubo T."/>
            <person name="Oyama M."/>
            <person name="Kohara Y."/>
            <person name="Fujiyama A."/>
            <person name="Arakawa K."/>
            <person name="Katayama T."/>
            <person name="Toyoda A."/>
            <person name="Kunieda T."/>
        </authorList>
    </citation>
    <scope>NUCLEOTIDE SEQUENCE [LARGE SCALE GENOMIC DNA]</scope>
    <source>
        <strain evidence="20 21">YOKOZUNA-1</strain>
    </source>
</reference>
<dbReference type="SMART" id="SM00951">
    <property type="entry name" value="QLQ"/>
    <property type="match status" value="1"/>
</dbReference>
<dbReference type="PROSITE" id="PS50014">
    <property type="entry name" value="BROMODOMAIN_2"/>
    <property type="match status" value="1"/>
</dbReference>
<evidence type="ECO:0000256" key="9">
    <source>
        <dbReference type="ARBA" id="ARBA00023159"/>
    </source>
</evidence>
<dbReference type="GO" id="GO:0048731">
    <property type="term" value="P:system development"/>
    <property type="evidence" value="ECO:0007669"/>
    <property type="project" value="UniProtKB-ARBA"/>
</dbReference>
<dbReference type="SUPFAM" id="SSF52540">
    <property type="entry name" value="P-loop containing nucleoside triphosphate hydrolases"/>
    <property type="match status" value="2"/>
</dbReference>
<evidence type="ECO:0000256" key="4">
    <source>
        <dbReference type="ARBA" id="ARBA00022806"/>
    </source>
</evidence>
<feature type="region of interest" description="Disordered" evidence="14">
    <location>
        <begin position="1195"/>
        <end position="1249"/>
    </location>
</feature>
<dbReference type="GO" id="GO:0048513">
    <property type="term" value="P:animal organ development"/>
    <property type="evidence" value="ECO:0007669"/>
    <property type="project" value="UniProtKB-ARBA"/>
</dbReference>
<dbReference type="STRING" id="947166.A0A1D1V4Z8"/>
<keyword evidence="3" id="KW-0378">Hydrolase</keyword>
<dbReference type="SUPFAM" id="SSF47370">
    <property type="entry name" value="Bromodomain"/>
    <property type="match status" value="1"/>
</dbReference>
<dbReference type="GO" id="GO:0042393">
    <property type="term" value="F:histone binding"/>
    <property type="evidence" value="ECO:0007669"/>
    <property type="project" value="InterPro"/>
</dbReference>
<dbReference type="InterPro" id="IPR018359">
    <property type="entry name" value="Bromodomain_CS"/>
</dbReference>
<dbReference type="Pfam" id="PF00439">
    <property type="entry name" value="Bromodomain"/>
    <property type="match status" value="1"/>
</dbReference>
<keyword evidence="9" id="KW-0010">Activator</keyword>
<keyword evidence="21" id="KW-1185">Reference proteome</keyword>
<dbReference type="InterPro" id="IPR006576">
    <property type="entry name" value="BRK_domain"/>
</dbReference>
<evidence type="ECO:0000256" key="13">
    <source>
        <dbReference type="SAM" id="Coils"/>
    </source>
</evidence>
<dbReference type="SMART" id="SM00487">
    <property type="entry name" value="DEXDc"/>
    <property type="match status" value="1"/>
</dbReference>
<dbReference type="PROSITE" id="PS51192">
    <property type="entry name" value="HELICASE_ATP_BIND_1"/>
    <property type="match status" value="1"/>
</dbReference>
<dbReference type="InterPro" id="IPR029295">
    <property type="entry name" value="SnAC"/>
</dbReference>
<dbReference type="FunFam" id="3.40.50.300:FF:003020">
    <property type="entry name" value="SNF2-related domain-containing protein"/>
    <property type="match status" value="1"/>
</dbReference>
<evidence type="ECO:0000256" key="3">
    <source>
        <dbReference type="ARBA" id="ARBA00022801"/>
    </source>
</evidence>
<keyword evidence="2" id="KW-0547">Nucleotide-binding</keyword>
<feature type="compositionally biased region" description="Basic and acidic residues" evidence="14">
    <location>
        <begin position="1161"/>
        <end position="1174"/>
    </location>
</feature>
<feature type="domain" description="QLQ" evidence="19">
    <location>
        <begin position="115"/>
        <end position="150"/>
    </location>
</feature>
<dbReference type="InterPro" id="IPR014001">
    <property type="entry name" value="Helicase_ATP-bd"/>
</dbReference>
<dbReference type="SMART" id="SM00573">
    <property type="entry name" value="HSA"/>
    <property type="match status" value="1"/>
</dbReference>
<dbReference type="SMART" id="SM00297">
    <property type="entry name" value="BROMO"/>
    <property type="match status" value="1"/>
</dbReference>
<keyword evidence="7" id="KW-0805">Transcription regulation</keyword>
<protein>
    <submittedName>
        <fullName evidence="20">Uncharacterized protein</fullName>
    </submittedName>
</protein>
<dbReference type="InterPro" id="IPR000330">
    <property type="entry name" value="SNF2_N"/>
</dbReference>
<dbReference type="Gene3D" id="1.20.920.10">
    <property type="entry name" value="Bromodomain-like"/>
    <property type="match status" value="1"/>
</dbReference>
<dbReference type="InterPro" id="IPR027417">
    <property type="entry name" value="P-loop_NTPase"/>
</dbReference>
<keyword evidence="13" id="KW-0175">Coiled coil</keyword>
<evidence type="ECO:0000256" key="2">
    <source>
        <dbReference type="ARBA" id="ARBA00022741"/>
    </source>
</evidence>
<organism evidence="20 21">
    <name type="scientific">Ramazzottius varieornatus</name>
    <name type="common">Water bear</name>
    <name type="synonym">Tardigrade</name>
    <dbReference type="NCBI Taxonomy" id="947166"/>
    <lineage>
        <taxon>Eukaryota</taxon>
        <taxon>Metazoa</taxon>
        <taxon>Ecdysozoa</taxon>
        <taxon>Tardigrada</taxon>
        <taxon>Eutardigrada</taxon>
        <taxon>Parachela</taxon>
        <taxon>Hypsibioidea</taxon>
        <taxon>Ramazzottiidae</taxon>
        <taxon>Ramazzottius</taxon>
    </lineage>
</organism>
<keyword evidence="11" id="KW-0539">Nucleus</keyword>
<feature type="region of interest" description="Disordered" evidence="14">
    <location>
        <begin position="1153"/>
        <end position="1174"/>
    </location>
</feature>
<dbReference type="SMART" id="SM00490">
    <property type="entry name" value="HELICc"/>
    <property type="match status" value="1"/>
</dbReference>
<dbReference type="SUPFAM" id="SSF160481">
    <property type="entry name" value="BRK domain-like"/>
    <property type="match status" value="1"/>
</dbReference>
<keyword evidence="4" id="KW-0347">Helicase</keyword>
<evidence type="ECO:0000313" key="20">
    <source>
        <dbReference type="EMBL" id="GAU95990.1"/>
    </source>
</evidence>
<dbReference type="GO" id="GO:0005634">
    <property type="term" value="C:nucleus"/>
    <property type="evidence" value="ECO:0007669"/>
    <property type="project" value="UniProtKB-SubCell"/>
</dbReference>
<dbReference type="InterPro" id="IPR014012">
    <property type="entry name" value="HSA_dom"/>
</dbReference>
<dbReference type="InterPro" id="IPR049730">
    <property type="entry name" value="SNF2/RAD54-like_C"/>
</dbReference>
<dbReference type="PROSITE" id="PS00633">
    <property type="entry name" value="BROMODOMAIN_1"/>
    <property type="match status" value="1"/>
</dbReference>
<keyword evidence="8 12" id="KW-0103">Bromodomain</keyword>
<dbReference type="Pfam" id="PF14619">
    <property type="entry name" value="SnAC"/>
    <property type="match status" value="1"/>
</dbReference>
<gene>
    <name evidence="20" type="primary">RvY_07501-1</name>
    <name evidence="20" type="synonym">RvY_07501.1</name>
    <name evidence="20" type="ORF">RvY_07501</name>
</gene>
<dbReference type="InterPro" id="IPR001650">
    <property type="entry name" value="Helicase_C-like"/>
</dbReference>
<accession>A0A1D1V4Z8</accession>
<dbReference type="Gene3D" id="3.40.50.10810">
    <property type="entry name" value="Tandem AAA-ATPase domain"/>
    <property type="match status" value="1"/>
</dbReference>
<evidence type="ECO:0000259" key="18">
    <source>
        <dbReference type="PROSITE" id="PS51204"/>
    </source>
</evidence>